<evidence type="ECO:0000256" key="2">
    <source>
        <dbReference type="ARBA" id="ARBA00023239"/>
    </source>
</evidence>
<dbReference type="Pfam" id="PF03328">
    <property type="entry name" value="HpcH_HpaI"/>
    <property type="match status" value="1"/>
</dbReference>
<feature type="domain" description="HpcH/HpaI aldolase/citrate lyase" evidence="4">
    <location>
        <begin position="20"/>
        <end position="239"/>
    </location>
</feature>
<evidence type="ECO:0000313" key="6">
    <source>
        <dbReference type="Proteomes" id="UP001623290"/>
    </source>
</evidence>
<evidence type="ECO:0000256" key="1">
    <source>
        <dbReference type="ARBA" id="ARBA00022723"/>
    </source>
</evidence>
<dbReference type="EMBL" id="CP135444">
    <property type="protein sequence ID" value="WRY35159.1"/>
    <property type="molecule type" value="Genomic_DNA"/>
</dbReference>
<accession>A0ABZ1E586</accession>
<keyword evidence="2 5" id="KW-0456">Lyase</keyword>
<keyword evidence="6" id="KW-1185">Reference proteome</keyword>
<dbReference type="InterPro" id="IPR015813">
    <property type="entry name" value="Pyrv/PenolPyrv_kinase-like_dom"/>
</dbReference>
<organism evidence="5 6">
    <name type="scientific">Thioclava litoralis</name>
    <dbReference type="NCBI Taxonomy" id="3076557"/>
    <lineage>
        <taxon>Bacteria</taxon>
        <taxon>Pseudomonadati</taxon>
        <taxon>Pseudomonadota</taxon>
        <taxon>Alphaproteobacteria</taxon>
        <taxon>Rhodobacterales</taxon>
        <taxon>Paracoccaceae</taxon>
        <taxon>Thioclava</taxon>
    </lineage>
</organism>
<geneLocation type="plasmid" evidence="5 6">
    <name>unnamed1</name>
</geneLocation>
<name>A0ABZ1E586_9RHOB</name>
<dbReference type="InterPro" id="IPR050251">
    <property type="entry name" value="HpcH-HpaI_aldolase"/>
</dbReference>
<comment type="catalytic activity">
    <reaction evidence="3">
        <text>D-glyceraldehyde + pyruvate = 2-dehydro-3-deoxy-L-galactonate</text>
        <dbReference type="Rhea" id="RHEA:80055"/>
        <dbReference type="ChEBI" id="CHEBI:15361"/>
        <dbReference type="ChEBI" id="CHEBI:17378"/>
        <dbReference type="ChEBI" id="CHEBI:75545"/>
    </reaction>
</comment>
<gene>
    <name evidence="5" type="ORF">RPE78_15070</name>
</gene>
<proteinExistence type="predicted"/>
<dbReference type="Proteomes" id="UP001623290">
    <property type="component" value="Plasmid unnamed1"/>
</dbReference>
<dbReference type="RefSeq" id="WP_330646904.1">
    <property type="nucleotide sequence ID" value="NZ_CP135444.1"/>
</dbReference>
<keyword evidence="1" id="KW-0479">Metal-binding</keyword>
<keyword evidence="5" id="KW-0614">Plasmid</keyword>
<evidence type="ECO:0000313" key="5">
    <source>
        <dbReference type="EMBL" id="WRY35159.1"/>
    </source>
</evidence>
<dbReference type="InterPro" id="IPR005000">
    <property type="entry name" value="Aldolase/citrate-lyase_domain"/>
</dbReference>
<reference evidence="5 6" key="1">
    <citation type="submission" date="2023-09" db="EMBL/GenBank/DDBJ databases">
        <title>Thioclava shenzhenensis sp. nov., a multidrug resistant bacteria-antagonizing species isolated from coastal seawater.</title>
        <authorList>
            <person name="Long M."/>
        </authorList>
    </citation>
    <scope>NUCLEOTIDE SEQUENCE [LARGE SCALE GENOMIC DNA]</scope>
    <source>
        <strain evidence="5 6">FTW29</strain>
        <plasmid evidence="5 6">unnamed1</plasmid>
    </source>
</reference>
<dbReference type="SUPFAM" id="SSF51621">
    <property type="entry name" value="Phosphoenolpyruvate/pyruvate domain"/>
    <property type="match status" value="1"/>
</dbReference>
<sequence length="249" mass="26516">MTDMPKNHFKAAMQAFEVQRGCWCSLRDPIVAEMLAVLGFDWLMFDTEHSPIDPATVLSQLQAVAPYKASSIVRPSCLNAAEIKKLLDLGAQTILVPMVQSAAMAQEAVDAVAYPPSGIRGVSGMTRATRFATVPGYHKKAREEICLIVQVESKAALDEIEAMAAVDGVDAIFVGPADLAASLGYPGEPSHPEVTRVVLEAIRRIRAAGKPPGILTSDPAVYDQALEAGAVFVAKDIDLVAMKKGLSIS</sequence>
<dbReference type="GO" id="GO:0016829">
    <property type="term" value="F:lyase activity"/>
    <property type="evidence" value="ECO:0007669"/>
    <property type="project" value="UniProtKB-KW"/>
</dbReference>
<dbReference type="PANTHER" id="PTHR30502:SF4">
    <property type="entry name" value="5-KETO-4-DEOXY-D-GLUCARATE ALDOLASE"/>
    <property type="match status" value="1"/>
</dbReference>
<dbReference type="InterPro" id="IPR040442">
    <property type="entry name" value="Pyrv_kinase-like_dom_sf"/>
</dbReference>
<dbReference type="PANTHER" id="PTHR30502">
    <property type="entry name" value="2-KETO-3-DEOXY-L-RHAMNONATE ALDOLASE"/>
    <property type="match status" value="1"/>
</dbReference>
<evidence type="ECO:0000259" key="4">
    <source>
        <dbReference type="Pfam" id="PF03328"/>
    </source>
</evidence>
<dbReference type="Gene3D" id="3.20.20.60">
    <property type="entry name" value="Phosphoenolpyruvate-binding domains"/>
    <property type="match status" value="1"/>
</dbReference>
<evidence type="ECO:0000256" key="3">
    <source>
        <dbReference type="ARBA" id="ARBA00045074"/>
    </source>
</evidence>
<protein>
    <submittedName>
        <fullName evidence="5">Aldolase/citrate lyase family protein</fullName>
    </submittedName>
</protein>